<dbReference type="PANTHER" id="PTHR43317">
    <property type="entry name" value="THERMOSPERMINE SYNTHASE ACAULIS5"/>
    <property type="match status" value="1"/>
</dbReference>
<name>A0A0F6W094_9BACT</name>
<dbReference type="Gene3D" id="3.40.50.150">
    <property type="entry name" value="Vaccinia Virus protein VP39"/>
    <property type="match status" value="1"/>
</dbReference>
<evidence type="ECO:0000256" key="1">
    <source>
        <dbReference type="ARBA" id="ARBA00023115"/>
    </source>
</evidence>
<dbReference type="AlphaFoldDB" id="A0A0F6W094"/>
<dbReference type="KEGG" id="samy:DB32_001297"/>
<evidence type="ECO:0000313" key="3">
    <source>
        <dbReference type="Proteomes" id="UP000034883"/>
    </source>
</evidence>
<dbReference type="InterPro" id="IPR029063">
    <property type="entry name" value="SAM-dependent_MTases_sf"/>
</dbReference>
<keyword evidence="3" id="KW-1185">Reference proteome</keyword>
<protein>
    <recommendedName>
        <fullName evidence="4">Spermidine synthase</fullName>
    </recommendedName>
</protein>
<keyword evidence="1" id="KW-0620">Polyamine biosynthesis</keyword>
<dbReference type="SUPFAM" id="SSF53335">
    <property type="entry name" value="S-adenosyl-L-methionine-dependent methyltransferases"/>
    <property type="match status" value="1"/>
</dbReference>
<accession>A0A0F6W094</accession>
<dbReference type="RefSeq" id="WP_053231523.1">
    <property type="nucleotide sequence ID" value="NZ_CP011125.1"/>
</dbReference>
<reference evidence="2 3" key="1">
    <citation type="submission" date="2015-03" db="EMBL/GenBank/DDBJ databases">
        <title>Genome assembly of Sandaracinus amylolyticus DSM 53668.</title>
        <authorList>
            <person name="Sharma G."/>
            <person name="Subramanian S."/>
        </authorList>
    </citation>
    <scope>NUCLEOTIDE SEQUENCE [LARGE SCALE GENOMIC DNA]</scope>
    <source>
        <strain evidence="2 3">DSM 53668</strain>
    </source>
</reference>
<dbReference type="GO" id="GO:0006596">
    <property type="term" value="P:polyamine biosynthetic process"/>
    <property type="evidence" value="ECO:0007669"/>
    <property type="project" value="UniProtKB-KW"/>
</dbReference>
<organism evidence="2 3">
    <name type="scientific">Sandaracinus amylolyticus</name>
    <dbReference type="NCBI Taxonomy" id="927083"/>
    <lineage>
        <taxon>Bacteria</taxon>
        <taxon>Pseudomonadati</taxon>
        <taxon>Myxococcota</taxon>
        <taxon>Polyangia</taxon>
        <taxon>Polyangiales</taxon>
        <taxon>Sandaracinaceae</taxon>
        <taxon>Sandaracinus</taxon>
    </lineage>
</organism>
<dbReference type="EMBL" id="CP011125">
    <property type="protein sequence ID" value="AKF04148.1"/>
    <property type="molecule type" value="Genomic_DNA"/>
</dbReference>
<gene>
    <name evidence="2" type="ORF">DB32_001297</name>
</gene>
<sequence length="228" mass="24396">MLPRELLAEASTPAGEPITLAREGVSLVVRVRNEVLMSSRVHGSEEAMAEVGCAGLRERRGVRVLIGGLGLGYTVRAALDALGSDAEVVVRELIPALVEWNRGTLGELAGRPLDDPRVRVEIGDVGDALEPSRFDAILLDVDNGPEALTVPSNARLYGARGLERLRTSLRPGGALVVWSAFESPRFARALRAAGLNGEVVRVRARGKVARGSRHLLYVGRAARLRSVS</sequence>
<proteinExistence type="predicted"/>
<dbReference type="PANTHER" id="PTHR43317:SF3">
    <property type="entry name" value="BLR2883 PROTEIN"/>
    <property type="match status" value="1"/>
</dbReference>
<dbReference type="OrthoDB" id="9793351at2"/>
<evidence type="ECO:0008006" key="4">
    <source>
        <dbReference type="Google" id="ProtNLM"/>
    </source>
</evidence>
<dbReference type="STRING" id="927083.DB32_001297"/>
<evidence type="ECO:0000313" key="2">
    <source>
        <dbReference type="EMBL" id="AKF04148.1"/>
    </source>
</evidence>
<dbReference type="Proteomes" id="UP000034883">
    <property type="component" value="Chromosome"/>
</dbReference>